<comment type="catalytic activity">
    <reaction evidence="7">
        <text>Couples ATP hydrolysis with the unwinding of duplex DNA by translocating in the 3'-5' direction.</text>
        <dbReference type="EC" id="5.6.2.4"/>
    </reaction>
</comment>
<evidence type="ECO:0000256" key="7">
    <source>
        <dbReference type="ARBA" id="ARBA00034617"/>
    </source>
</evidence>
<evidence type="ECO:0000256" key="1">
    <source>
        <dbReference type="ARBA" id="ARBA00005446"/>
    </source>
</evidence>
<dbReference type="PROSITE" id="PS51192">
    <property type="entry name" value="HELICASE_ATP_BIND_1"/>
    <property type="match status" value="1"/>
</dbReference>
<evidence type="ECO:0000256" key="8">
    <source>
        <dbReference type="ARBA" id="ARBA00034808"/>
    </source>
</evidence>
<dbReference type="PROSITE" id="PS51194">
    <property type="entry name" value="HELICASE_CTER"/>
    <property type="match status" value="1"/>
</dbReference>
<evidence type="ECO:0000256" key="6">
    <source>
        <dbReference type="ARBA" id="ARBA00023242"/>
    </source>
</evidence>
<dbReference type="InterPro" id="IPR027417">
    <property type="entry name" value="P-loop_NTPase"/>
</dbReference>
<keyword evidence="6" id="KW-0539">Nucleus</keyword>
<reference evidence="12 13" key="1">
    <citation type="submission" date="2021-06" db="EMBL/GenBank/DDBJ databases">
        <authorList>
            <person name="Kallberg Y."/>
            <person name="Tangrot J."/>
            <person name="Rosling A."/>
        </authorList>
    </citation>
    <scope>NUCLEOTIDE SEQUENCE [LARGE SCALE GENOMIC DNA]</scope>
    <source>
        <strain evidence="12 13">120-4 pot B 10/14</strain>
    </source>
</reference>
<evidence type="ECO:0000313" key="13">
    <source>
        <dbReference type="Proteomes" id="UP000789901"/>
    </source>
</evidence>
<proteinExistence type="inferred from homology"/>
<dbReference type="InterPro" id="IPR014001">
    <property type="entry name" value="Helicase_ATP-bd"/>
</dbReference>
<dbReference type="Proteomes" id="UP000789901">
    <property type="component" value="Unassembled WGS sequence"/>
</dbReference>
<name>A0ABN7W203_GIGMA</name>
<keyword evidence="4" id="KW-0238">DNA-binding</keyword>
<sequence>RRQLVYWWNDYGSDIKLLNTKATGFCTQFFSNFKSYINSTNEISIPNLLGLTIVQNANFLQQKVHEKFPNLYPNFIKILKAQKATDRLQKGIKKRGQQLVENLDLDNSIKAGLLYNVNGIEDDPISFQNMAVELKETRNQLYQKSRQLKRYKASVEQRFSSSLDTESQELQSIINEIIQAQQLGSTILVSTEAYLTIILSQPCIQYKESRINQKKIKATGLAFRLEITIKCKKCKTVVEYANQAPGTNFTTCITAASLVGGINRQFLQNILAIIGITKQQCKSSHYSYQIPLYKEIENFGFDVSWSHSRNANESSGEFIYLEKVSGYNNRPIIAYHVVQKPCTTNQNGETIYLRKDIYIDEDLETNKTLSAIPFVNKIYTDLKHLSKNIRKSIKNRDSIPPTDQELCEIQIEGLLKHLQHDHSLCWTEVCWYKDNPELELAQPNLKGFTISELEEFRTYLKSTFRLPAGQSLKSYEAQHALAIIYNNDGLAYMLSQICNYCGICGFSEQGLKNIEKIRDDLQPFDLSKELISYGKKIQESIIRQEFLPTFAELIVDFNTRTKCLGCYSFPRCGPKGLYHISKFYFENGLLDQIPDKNFVKNLENNEPINLDKALDYILHNIFEFKSFREDQKEAITSFLQEKDIFVLMPTGASKSFCYTTTVLISRGLTIIFSPLKALIDDQVERIFAEIAAGIIRILYTTSEKLDWNNNFKTFLTNIASTIGIHNSWSKLGQLKILCPQALLLLMTATCTKDDAESILKNLKINTNFLVTHRVLEFWRNNLHYEVHKKKNMQENSLKKIKELIHESELGRTIVYCATHEQCDEMATWLCQKFNNQVGVYYSGLKAEEKWQSLLRWKRVITKVIIATNSFGMGINSKDIAFVSSSESHQD</sequence>
<dbReference type="SUPFAM" id="SSF52540">
    <property type="entry name" value="P-loop containing nucleoside triphosphate hydrolases"/>
    <property type="match status" value="1"/>
</dbReference>
<organism evidence="12 13">
    <name type="scientific">Gigaspora margarita</name>
    <dbReference type="NCBI Taxonomy" id="4874"/>
    <lineage>
        <taxon>Eukaryota</taxon>
        <taxon>Fungi</taxon>
        <taxon>Fungi incertae sedis</taxon>
        <taxon>Mucoromycota</taxon>
        <taxon>Glomeromycotina</taxon>
        <taxon>Glomeromycetes</taxon>
        <taxon>Diversisporales</taxon>
        <taxon>Gigasporaceae</taxon>
        <taxon>Gigaspora</taxon>
    </lineage>
</organism>
<feature type="coiled-coil region" evidence="9">
    <location>
        <begin position="134"/>
        <end position="183"/>
    </location>
</feature>
<dbReference type="PANTHER" id="PTHR13710:SF153">
    <property type="entry name" value="RECQ-LIKE DNA HELICASE BLM"/>
    <property type="match status" value="1"/>
</dbReference>
<evidence type="ECO:0000256" key="5">
    <source>
        <dbReference type="ARBA" id="ARBA00023235"/>
    </source>
</evidence>
<feature type="non-terminal residue" evidence="12">
    <location>
        <position position="1"/>
    </location>
</feature>
<comment type="caution">
    <text evidence="12">The sequence shown here is derived from an EMBL/GenBank/DDBJ whole genome shotgun (WGS) entry which is preliminary data.</text>
</comment>
<dbReference type="InterPro" id="IPR011545">
    <property type="entry name" value="DEAD/DEAH_box_helicase_dom"/>
</dbReference>
<keyword evidence="2" id="KW-0547">Nucleotide-binding</keyword>
<dbReference type="InterPro" id="IPR001650">
    <property type="entry name" value="Helicase_C-like"/>
</dbReference>
<evidence type="ECO:0000313" key="12">
    <source>
        <dbReference type="EMBL" id="CAG8811939.1"/>
    </source>
</evidence>
<evidence type="ECO:0000256" key="4">
    <source>
        <dbReference type="ARBA" id="ARBA00023125"/>
    </source>
</evidence>
<dbReference type="EC" id="5.6.2.4" evidence="8"/>
<dbReference type="Pfam" id="PF00271">
    <property type="entry name" value="Helicase_C"/>
    <property type="match status" value="1"/>
</dbReference>
<accession>A0ABN7W203</accession>
<comment type="similarity">
    <text evidence="1">Belongs to the helicase family. RecQ subfamily.</text>
</comment>
<feature type="non-terminal residue" evidence="12">
    <location>
        <position position="890"/>
    </location>
</feature>
<dbReference type="Gene3D" id="3.40.50.300">
    <property type="entry name" value="P-loop containing nucleotide triphosphate hydrolases"/>
    <property type="match status" value="2"/>
</dbReference>
<evidence type="ECO:0000259" key="11">
    <source>
        <dbReference type="PROSITE" id="PS51194"/>
    </source>
</evidence>
<keyword evidence="13" id="KW-1185">Reference proteome</keyword>
<keyword evidence="3" id="KW-0067">ATP-binding</keyword>
<dbReference type="PANTHER" id="PTHR13710">
    <property type="entry name" value="DNA HELICASE RECQ FAMILY MEMBER"/>
    <property type="match status" value="1"/>
</dbReference>
<evidence type="ECO:0000259" key="10">
    <source>
        <dbReference type="PROSITE" id="PS51192"/>
    </source>
</evidence>
<dbReference type="EMBL" id="CAJVQB010028206">
    <property type="protein sequence ID" value="CAG8811939.1"/>
    <property type="molecule type" value="Genomic_DNA"/>
</dbReference>
<feature type="domain" description="Helicase C-terminal" evidence="11">
    <location>
        <begin position="799"/>
        <end position="890"/>
    </location>
</feature>
<evidence type="ECO:0000256" key="2">
    <source>
        <dbReference type="ARBA" id="ARBA00022741"/>
    </source>
</evidence>
<protein>
    <recommendedName>
        <fullName evidence="8">DNA 3'-5' helicase</fullName>
        <ecNumber evidence="8">5.6.2.4</ecNumber>
    </recommendedName>
</protein>
<evidence type="ECO:0000256" key="9">
    <source>
        <dbReference type="SAM" id="Coils"/>
    </source>
</evidence>
<gene>
    <name evidence="12" type="ORF">GMARGA_LOCUS25452</name>
</gene>
<feature type="domain" description="Helicase ATP-binding" evidence="10">
    <location>
        <begin position="635"/>
        <end position="768"/>
    </location>
</feature>
<dbReference type="Pfam" id="PF00270">
    <property type="entry name" value="DEAD"/>
    <property type="match status" value="1"/>
</dbReference>
<keyword evidence="5" id="KW-0413">Isomerase</keyword>
<keyword evidence="9" id="KW-0175">Coiled coil</keyword>
<evidence type="ECO:0000256" key="3">
    <source>
        <dbReference type="ARBA" id="ARBA00022840"/>
    </source>
</evidence>